<dbReference type="InterPro" id="IPR001279">
    <property type="entry name" value="Metallo-B-lactamas"/>
</dbReference>
<evidence type="ECO:0000313" key="3">
    <source>
        <dbReference type="Proteomes" id="UP001628156"/>
    </source>
</evidence>
<dbReference type="Pfam" id="PF12706">
    <property type="entry name" value="Lactamase_B_2"/>
    <property type="match status" value="1"/>
</dbReference>
<protein>
    <recommendedName>
        <fullName evidence="1">Metallo-beta-lactamase domain-containing protein</fullName>
    </recommendedName>
</protein>
<evidence type="ECO:0000313" key="2">
    <source>
        <dbReference type="EMBL" id="GAB1225884.1"/>
    </source>
</evidence>
<feature type="domain" description="Metallo-beta-lactamase" evidence="1">
    <location>
        <begin position="49"/>
        <end position="224"/>
    </location>
</feature>
<evidence type="ECO:0000259" key="1">
    <source>
        <dbReference type="Pfam" id="PF12706"/>
    </source>
</evidence>
<accession>A0ABQ0DSR1</accession>
<keyword evidence="3" id="KW-1185">Reference proteome</keyword>
<dbReference type="PANTHER" id="PTHR42663:SF6">
    <property type="entry name" value="HYDROLASE C777.06C-RELATED"/>
    <property type="match status" value="1"/>
</dbReference>
<dbReference type="Gene3D" id="3.60.15.10">
    <property type="entry name" value="Ribonuclease Z/Hydroxyacylglutathione hydrolase-like"/>
    <property type="match status" value="1"/>
</dbReference>
<sequence length="261" mass="29439">MGLKVRILGCGGNIGFKNQSTCLMCFCGDLNEETKVALIDGGTGIIRLKEKEIPMIKDVVLTHAHIDHTCGISLLVESFYNDQLIQVCKPTLHCSHIVLEQLNDSIFKKGIWMNLIEKGFMTFQSIEDGEQCVLSNGITITAVKCLHSVLTLGYIISNKTSAFAFTGDTTYYEPFWKRISEEPKLKGVICEVSLSNELEERALISNHMTPKMLQEGIKHLLPGIKVYATHIKSYSYYKVIEQLKDLDREIIVLEDEMVLEF</sequence>
<organism evidence="2 3">
    <name type="scientific">Entamoeba nuttalli</name>
    <dbReference type="NCBI Taxonomy" id="412467"/>
    <lineage>
        <taxon>Eukaryota</taxon>
        <taxon>Amoebozoa</taxon>
        <taxon>Evosea</taxon>
        <taxon>Archamoebae</taxon>
        <taxon>Mastigamoebida</taxon>
        <taxon>Entamoebidae</taxon>
        <taxon>Entamoeba</taxon>
    </lineage>
</organism>
<name>A0ABQ0DSR1_9EUKA</name>
<comment type="caution">
    <text evidence="2">The sequence shown here is derived from an EMBL/GenBank/DDBJ whole genome shotgun (WGS) entry which is preliminary data.</text>
</comment>
<gene>
    <name evidence="2" type="ORF">ENUP19_0265G0028</name>
</gene>
<dbReference type="PANTHER" id="PTHR42663">
    <property type="entry name" value="HYDROLASE C777.06C-RELATED-RELATED"/>
    <property type="match status" value="1"/>
</dbReference>
<proteinExistence type="predicted"/>
<dbReference type="EMBL" id="BAAFRS010000265">
    <property type="protein sequence ID" value="GAB1225884.1"/>
    <property type="molecule type" value="Genomic_DNA"/>
</dbReference>
<reference evidence="2 3" key="1">
    <citation type="journal article" date="2019" name="PLoS Negl. Trop. Dis.">
        <title>Whole genome sequencing of Entamoeba nuttalli reveals mammalian host-related molecular signatures and a novel octapeptide-repeat surface protein.</title>
        <authorList>
            <person name="Tanaka M."/>
            <person name="Makiuchi T."/>
            <person name="Komiyama T."/>
            <person name="Shiina T."/>
            <person name="Osaki K."/>
            <person name="Tachibana H."/>
        </authorList>
    </citation>
    <scope>NUCLEOTIDE SEQUENCE [LARGE SCALE GENOMIC DNA]</scope>
    <source>
        <strain evidence="2 3">P19-061405</strain>
    </source>
</reference>
<dbReference type="SUPFAM" id="SSF56281">
    <property type="entry name" value="Metallo-hydrolase/oxidoreductase"/>
    <property type="match status" value="1"/>
</dbReference>
<dbReference type="InterPro" id="IPR036866">
    <property type="entry name" value="RibonucZ/Hydroxyglut_hydro"/>
</dbReference>
<dbReference type="Proteomes" id="UP001628156">
    <property type="component" value="Unassembled WGS sequence"/>
</dbReference>